<dbReference type="PANTHER" id="PTHR31102">
    <property type="match status" value="1"/>
</dbReference>
<evidence type="ECO:0000256" key="3">
    <source>
        <dbReference type="ARBA" id="ARBA00022692"/>
    </source>
</evidence>
<feature type="transmembrane region" description="Helical" evidence="7">
    <location>
        <begin position="306"/>
        <end position="323"/>
    </location>
</feature>
<dbReference type="InterPro" id="IPR006153">
    <property type="entry name" value="Cation/H_exchanger_TM"/>
</dbReference>
<sequence length="512" mass="55169">MRMKVHFLHRLVMDKSVCDDQTTPESKNEETKKESGLKKRLCDAGIVPPSGFFSQVATRGLVVILIWAVLWSIIGQDALPGGNIFGIFIVIVSASLLGFLVGRIPYLHLPPLLGMLVAGFVLRNVRGIDLARHIDKRWSSTLRSMALVVILIRSGLGLNTSALRKLKFTLVRLAFLPCVLEAVIAAILVHLLLEMKWLWAFQLGFVQAAVSLAVVIPCLLDLQGQHYGVKKGIPTLVMAAASFDNVLCISAFGVCLGIAFDSGNLIFSIFRGPIELALGITVGSIAGVMCWFFPNKNQANVSHNRFVILLSFSLLSVFGSNVAKFSGAGALGVLTMSTVAAYGWSPSGKVHTVIVLFFSLISFNLIVKVGFGVHVSGSMGIASLVISLTIRLIATYLGLLGNDLNLKERLFIAIAWLPKATVQAAIGSVSLDLARQKGFTGQIEEDFGIQILTIAVLSILITSPIGAIGIVLAGPRMLHRSHPEEVDMNPLTDAPEPATNRKDQKKVIESSV</sequence>
<feature type="transmembrane region" description="Helical" evidence="7">
    <location>
        <begin position="56"/>
        <end position="74"/>
    </location>
</feature>
<reference evidence="9 10" key="1">
    <citation type="submission" date="2022-05" db="EMBL/GenBank/DDBJ databases">
        <authorList>
            <consortium name="Genoscope - CEA"/>
            <person name="William W."/>
        </authorList>
    </citation>
    <scope>NUCLEOTIDE SEQUENCE [LARGE SCALE GENOMIC DNA]</scope>
</reference>
<organism evidence="9 10">
    <name type="scientific">Porites evermanni</name>
    <dbReference type="NCBI Taxonomy" id="104178"/>
    <lineage>
        <taxon>Eukaryota</taxon>
        <taxon>Metazoa</taxon>
        <taxon>Cnidaria</taxon>
        <taxon>Anthozoa</taxon>
        <taxon>Hexacorallia</taxon>
        <taxon>Scleractinia</taxon>
        <taxon>Fungiina</taxon>
        <taxon>Poritidae</taxon>
        <taxon>Porites</taxon>
    </lineage>
</organism>
<feature type="transmembrane region" description="Helical" evidence="7">
    <location>
        <begin position="145"/>
        <end position="163"/>
    </location>
</feature>
<dbReference type="Pfam" id="PF00999">
    <property type="entry name" value="Na_H_Exchanger"/>
    <property type="match status" value="1"/>
</dbReference>
<feature type="transmembrane region" description="Helical" evidence="7">
    <location>
        <begin position="232"/>
        <end position="260"/>
    </location>
</feature>
<feature type="transmembrane region" description="Helical" evidence="7">
    <location>
        <begin position="411"/>
        <end position="431"/>
    </location>
</feature>
<feature type="transmembrane region" description="Helical" evidence="7">
    <location>
        <begin position="451"/>
        <end position="473"/>
    </location>
</feature>
<evidence type="ECO:0000256" key="7">
    <source>
        <dbReference type="SAM" id="Phobius"/>
    </source>
</evidence>
<feature type="transmembrane region" description="Helical" evidence="7">
    <location>
        <begin position="379"/>
        <end position="399"/>
    </location>
</feature>
<dbReference type="InterPro" id="IPR051843">
    <property type="entry name" value="CPA1_transporter"/>
</dbReference>
<feature type="transmembrane region" description="Helical" evidence="7">
    <location>
        <begin position="329"/>
        <end position="345"/>
    </location>
</feature>
<dbReference type="EMBL" id="CALNXI010000723">
    <property type="protein sequence ID" value="CAH3040725.1"/>
    <property type="molecule type" value="Genomic_DNA"/>
</dbReference>
<name>A0ABN8N127_9CNID</name>
<evidence type="ECO:0000256" key="6">
    <source>
        <dbReference type="SAM" id="MobiDB-lite"/>
    </source>
</evidence>
<comment type="similarity">
    <text evidence="2">Belongs to the monovalent cation:proton antiporter 1 (CPA1) transporter (TC 2.A.36) family.</text>
</comment>
<evidence type="ECO:0000259" key="8">
    <source>
        <dbReference type="Pfam" id="PF00999"/>
    </source>
</evidence>
<keyword evidence="3 7" id="KW-0812">Transmembrane</keyword>
<evidence type="ECO:0000313" key="9">
    <source>
        <dbReference type="EMBL" id="CAH3040725.1"/>
    </source>
</evidence>
<proteinExistence type="inferred from homology"/>
<feature type="transmembrane region" description="Helical" evidence="7">
    <location>
        <begin position="199"/>
        <end position="220"/>
    </location>
</feature>
<feature type="region of interest" description="Disordered" evidence="6">
    <location>
        <begin position="483"/>
        <end position="512"/>
    </location>
</feature>
<dbReference type="PANTHER" id="PTHR31102:SF1">
    <property type="entry name" value="CATION_H+ EXCHANGER DOMAIN-CONTAINING PROTEIN"/>
    <property type="match status" value="1"/>
</dbReference>
<gene>
    <name evidence="9" type="ORF">PEVE_00040111</name>
</gene>
<feature type="transmembrane region" description="Helical" evidence="7">
    <location>
        <begin position="352"/>
        <end position="373"/>
    </location>
</feature>
<evidence type="ECO:0000256" key="5">
    <source>
        <dbReference type="ARBA" id="ARBA00023136"/>
    </source>
</evidence>
<keyword evidence="5 7" id="KW-0472">Membrane</keyword>
<protein>
    <recommendedName>
        <fullName evidence="8">Cation/H+ exchanger transmembrane domain-containing protein</fullName>
    </recommendedName>
</protein>
<comment type="caution">
    <text evidence="9">The sequence shown here is derived from an EMBL/GenBank/DDBJ whole genome shotgun (WGS) entry which is preliminary data.</text>
</comment>
<feature type="compositionally biased region" description="Basic and acidic residues" evidence="6">
    <location>
        <begin position="499"/>
        <end position="512"/>
    </location>
</feature>
<accession>A0ABN8N127</accession>
<feature type="transmembrane region" description="Helical" evidence="7">
    <location>
        <begin position="170"/>
        <end position="193"/>
    </location>
</feature>
<evidence type="ECO:0000256" key="4">
    <source>
        <dbReference type="ARBA" id="ARBA00022989"/>
    </source>
</evidence>
<keyword evidence="10" id="KW-1185">Reference proteome</keyword>
<evidence type="ECO:0000256" key="1">
    <source>
        <dbReference type="ARBA" id="ARBA00004141"/>
    </source>
</evidence>
<dbReference type="Proteomes" id="UP001159427">
    <property type="component" value="Unassembled WGS sequence"/>
</dbReference>
<feature type="transmembrane region" description="Helical" evidence="7">
    <location>
        <begin position="272"/>
        <end position="294"/>
    </location>
</feature>
<feature type="transmembrane region" description="Helical" evidence="7">
    <location>
        <begin position="80"/>
        <end position="100"/>
    </location>
</feature>
<evidence type="ECO:0000256" key="2">
    <source>
        <dbReference type="ARBA" id="ARBA00007367"/>
    </source>
</evidence>
<evidence type="ECO:0000313" key="10">
    <source>
        <dbReference type="Proteomes" id="UP001159427"/>
    </source>
</evidence>
<feature type="domain" description="Cation/H+ exchanger transmembrane" evidence="8">
    <location>
        <begin position="92"/>
        <end position="464"/>
    </location>
</feature>
<keyword evidence="4 7" id="KW-1133">Transmembrane helix</keyword>
<comment type="subcellular location">
    <subcellularLocation>
        <location evidence="1">Membrane</location>
        <topology evidence="1">Multi-pass membrane protein</topology>
    </subcellularLocation>
</comment>